<accession>A0ACC0WMS0</accession>
<evidence type="ECO:0000313" key="1">
    <source>
        <dbReference type="EMBL" id="KAI9919321.1"/>
    </source>
</evidence>
<protein>
    <submittedName>
        <fullName evidence="1">Uncharacterized protein</fullName>
    </submittedName>
</protein>
<gene>
    <name evidence="1" type="ORF">PsorP6_017506</name>
</gene>
<evidence type="ECO:0000313" key="2">
    <source>
        <dbReference type="Proteomes" id="UP001163321"/>
    </source>
</evidence>
<dbReference type="Proteomes" id="UP001163321">
    <property type="component" value="Chromosome 11"/>
</dbReference>
<proteinExistence type="predicted"/>
<organism evidence="1 2">
    <name type="scientific">Peronosclerospora sorghi</name>
    <dbReference type="NCBI Taxonomy" id="230839"/>
    <lineage>
        <taxon>Eukaryota</taxon>
        <taxon>Sar</taxon>
        <taxon>Stramenopiles</taxon>
        <taxon>Oomycota</taxon>
        <taxon>Peronosporomycetes</taxon>
        <taxon>Peronosporales</taxon>
        <taxon>Peronosporaceae</taxon>
        <taxon>Peronosclerospora</taxon>
    </lineage>
</organism>
<sequence>MGLIKAENLIDGTFVPPKENHYLDVISPSTGQVIGSCALSNHEDVKRAVATGQAAFNQWRQTTIKTRAAIMLKFHALIRQHKDELVELVVQENGKNRTEALASVLKGNETVEYACSLPQLVQGRTLEVSHGITCHDVREPLGVVACIVPFNFPIMVPMWTIPVALVMGNCVILKPSEKVPLTMTRVGQLLMEAGIPRGVFQIIHGTIEPVESLCDHPYIAALTFVGSSQVAQLISRRCRALDKRVLALGGAKNHLVALPDADLEMASKDIVASFAGCAGQRCMAASVLLLVGDCTRLLERVVQRAKEVTRGTEAGQVGPLIDAVSKARVLKYITEAEAADVQVLVDGRAWANEAQGFWVGPTILLHTNPRDAAMTDEIFGPVLSVYCAKTFDEALEIERASAYGNAAAIYTSNGAYAEYFQSRFRAGMIGVNIGIPVPREPFSFGGLYGTKSKYGDMDITGDGGIEFFSTRRKITTKWSTTNQLGDAANFSGQL</sequence>
<name>A0ACC0WMS0_9STRA</name>
<keyword evidence="2" id="KW-1185">Reference proteome</keyword>
<comment type="caution">
    <text evidence="1">The sequence shown here is derived from an EMBL/GenBank/DDBJ whole genome shotgun (WGS) entry which is preliminary data.</text>
</comment>
<reference evidence="1 2" key="1">
    <citation type="journal article" date="2022" name="bioRxiv">
        <title>The genome of the oomycete Peronosclerospora sorghi, a cosmopolitan pathogen of maize and sorghum, is inflated with dispersed pseudogenes.</title>
        <authorList>
            <person name="Fletcher K."/>
            <person name="Martin F."/>
            <person name="Isakeit T."/>
            <person name="Cavanaugh K."/>
            <person name="Magill C."/>
            <person name="Michelmore R."/>
        </authorList>
    </citation>
    <scope>NUCLEOTIDE SEQUENCE [LARGE SCALE GENOMIC DNA]</scope>
    <source>
        <strain evidence="1">P6</strain>
    </source>
</reference>
<dbReference type="EMBL" id="CM047590">
    <property type="protein sequence ID" value="KAI9919321.1"/>
    <property type="molecule type" value="Genomic_DNA"/>
</dbReference>